<dbReference type="Pfam" id="PF08479">
    <property type="entry name" value="POTRA_2"/>
    <property type="match status" value="1"/>
</dbReference>
<dbReference type="Pfam" id="PF03865">
    <property type="entry name" value="ShlB"/>
    <property type="match status" value="1"/>
</dbReference>
<dbReference type="GO" id="GO:0046819">
    <property type="term" value="P:protein secretion by the type V secretion system"/>
    <property type="evidence" value="ECO:0007669"/>
    <property type="project" value="TreeGrafter"/>
</dbReference>
<keyword evidence="12" id="KW-1185">Reference proteome</keyword>
<gene>
    <name evidence="11" type="ORF">GCM10007067_01330</name>
</gene>
<evidence type="ECO:0000256" key="9">
    <source>
        <dbReference type="SAM" id="SignalP"/>
    </source>
</evidence>
<comment type="subcellular location">
    <subcellularLocation>
        <location evidence="1">Cell outer membrane</location>
    </subcellularLocation>
</comment>
<keyword evidence="3" id="KW-0813">Transport</keyword>
<evidence type="ECO:0000256" key="4">
    <source>
        <dbReference type="ARBA" id="ARBA00022452"/>
    </source>
</evidence>
<dbReference type="InterPro" id="IPR005565">
    <property type="entry name" value="Hemolysn_activator_HlyB_C"/>
</dbReference>
<dbReference type="GO" id="GO:0008320">
    <property type="term" value="F:protein transmembrane transporter activity"/>
    <property type="evidence" value="ECO:0007669"/>
    <property type="project" value="TreeGrafter"/>
</dbReference>
<dbReference type="PROSITE" id="PS51779">
    <property type="entry name" value="POTRA"/>
    <property type="match status" value="1"/>
</dbReference>
<keyword evidence="6" id="KW-0653">Protein transport</keyword>
<evidence type="ECO:0000256" key="8">
    <source>
        <dbReference type="ARBA" id="ARBA00023237"/>
    </source>
</evidence>
<comment type="similarity">
    <text evidence="2">Belongs to the TPS (TC 1.B.20) family.</text>
</comment>
<dbReference type="InterPro" id="IPR051544">
    <property type="entry name" value="TPS_OM_transporter"/>
</dbReference>
<evidence type="ECO:0000256" key="7">
    <source>
        <dbReference type="ARBA" id="ARBA00023136"/>
    </source>
</evidence>
<evidence type="ECO:0000256" key="3">
    <source>
        <dbReference type="ARBA" id="ARBA00022448"/>
    </source>
</evidence>
<name>A0A918SSK7_9GAMM</name>
<keyword evidence="5" id="KW-0812">Transmembrane</keyword>
<dbReference type="Gene3D" id="2.40.160.50">
    <property type="entry name" value="membrane protein fhac: a member of the omp85/tpsb transporter family"/>
    <property type="match status" value="1"/>
</dbReference>
<dbReference type="Proteomes" id="UP000646426">
    <property type="component" value="Unassembled WGS sequence"/>
</dbReference>
<dbReference type="GO" id="GO:0009279">
    <property type="term" value="C:cell outer membrane"/>
    <property type="evidence" value="ECO:0007669"/>
    <property type="project" value="UniProtKB-SubCell"/>
</dbReference>
<protein>
    <recommendedName>
        <fullName evidence="10">POTRA domain-containing protein</fullName>
    </recommendedName>
</protein>
<reference evidence="11" key="2">
    <citation type="submission" date="2020-09" db="EMBL/GenBank/DDBJ databases">
        <authorList>
            <person name="Sun Q."/>
            <person name="Kim S."/>
        </authorList>
    </citation>
    <scope>NUCLEOTIDE SEQUENCE</scope>
    <source>
        <strain evidence="11">KCTC 23077</strain>
    </source>
</reference>
<dbReference type="GO" id="GO:0098046">
    <property type="term" value="C:type V protein secretion system complex"/>
    <property type="evidence" value="ECO:0007669"/>
    <property type="project" value="TreeGrafter"/>
</dbReference>
<keyword evidence="9" id="KW-0732">Signal</keyword>
<dbReference type="RefSeq" id="WP_189452345.1">
    <property type="nucleotide sequence ID" value="NZ_BMYD01000001.1"/>
</dbReference>
<proteinExistence type="inferred from homology"/>
<reference evidence="11" key="1">
    <citation type="journal article" date="2014" name="Int. J. Syst. Evol. Microbiol.">
        <title>Complete genome sequence of Corynebacterium casei LMG S-19264T (=DSM 44701T), isolated from a smear-ripened cheese.</title>
        <authorList>
            <consortium name="US DOE Joint Genome Institute (JGI-PGF)"/>
            <person name="Walter F."/>
            <person name="Albersmeier A."/>
            <person name="Kalinowski J."/>
            <person name="Ruckert C."/>
        </authorList>
    </citation>
    <scope>NUCLEOTIDE SEQUENCE</scope>
    <source>
        <strain evidence="11">KCTC 23077</strain>
    </source>
</reference>
<organism evidence="11 12">
    <name type="scientific">Cognatilysobacter bugurensis</name>
    <dbReference type="NCBI Taxonomy" id="543356"/>
    <lineage>
        <taxon>Bacteria</taxon>
        <taxon>Pseudomonadati</taxon>
        <taxon>Pseudomonadota</taxon>
        <taxon>Gammaproteobacteria</taxon>
        <taxon>Lysobacterales</taxon>
        <taxon>Lysobacteraceae</taxon>
        <taxon>Cognatilysobacter</taxon>
    </lineage>
</organism>
<evidence type="ECO:0000313" key="12">
    <source>
        <dbReference type="Proteomes" id="UP000646426"/>
    </source>
</evidence>
<keyword evidence="7" id="KW-0472">Membrane</keyword>
<evidence type="ECO:0000256" key="1">
    <source>
        <dbReference type="ARBA" id="ARBA00004442"/>
    </source>
</evidence>
<dbReference type="EMBL" id="BMYD01000001">
    <property type="protein sequence ID" value="GHA69151.1"/>
    <property type="molecule type" value="Genomic_DNA"/>
</dbReference>
<comment type="caution">
    <text evidence="11">The sequence shown here is derived from an EMBL/GenBank/DDBJ whole genome shotgun (WGS) entry which is preliminary data.</text>
</comment>
<dbReference type="InterPro" id="IPR034746">
    <property type="entry name" value="POTRA"/>
</dbReference>
<accession>A0A918SSK7</accession>
<evidence type="ECO:0000259" key="10">
    <source>
        <dbReference type="PROSITE" id="PS51779"/>
    </source>
</evidence>
<feature type="signal peptide" evidence="9">
    <location>
        <begin position="1"/>
        <end position="30"/>
    </location>
</feature>
<feature type="chain" id="PRO_5037609086" description="POTRA domain-containing protein" evidence="9">
    <location>
        <begin position="31"/>
        <end position="587"/>
    </location>
</feature>
<keyword evidence="8" id="KW-0998">Cell outer membrane</keyword>
<evidence type="ECO:0000256" key="6">
    <source>
        <dbReference type="ARBA" id="ARBA00022927"/>
    </source>
</evidence>
<dbReference type="InterPro" id="IPR013686">
    <property type="entry name" value="Polypept-transport_assoc_ShlB"/>
</dbReference>
<feature type="domain" description="POTRA" evidence="10">
    <location>
        <begin position="84"/>
        <end position="159"/>
    </location>
</feature>
<keyword evidence="4" id="KW-1134">Transmembrane beta strand</keyword>
<dbReference type="PANTHER" id="PTHR34597:SF6">
    <property type="entry name" value="BLR6126 PROTEIN"/>
    <property type="match status" value="1"/>
</dbReference>
<dbReference type="Gene3D" id="3.10.20.310">
    <property type="entry name" value="membrane protein fhac"/>
    <property type="match status" value="1"/>
</dbReference>
<dbReference type="AlphaFoldDB" id="A0A918SSK7"/>
<evidence type="ECO:0000313" key="11">
    <source>
        <dbReference type="EMBL" id="GHA69151.1"/>
    </source>
</evidence>
<dbReference type="PANTHER" id="PTHR34597">
    <property type="entry name" value="SLR1661 PROTEIN"/>
    <property type="match status" value="1"/>
</dbReference>
<sequence length="587" mass="61645">MTPTSKPRHVPTFCRSLLTLACFAALPAFAQTPPTAQAPPAQLAGHTPQDIEPATRAPALQARTIDTQTLATPGACPFAGQGQVTLSSIQVTGATLVPQAELDAAVADLVGRTGDTQLLCDARDRVAQVYAANGEALARVELPEQRITDGVLTLRVNEGRIADVKLVNAEAMGPSAALAQSYLDNLKTEGATRWSDVERAFMLVREIPGADVGFSMQRANDGSADGLAATATFAPRRKVDITLGAQNLGSEVLGSNGVSARIDANGFTPWGDRTSLVLYSSTGGEQQVAQLMEEIRVGPSGLVLTGDVAYARTEPGGALEALELDGESLVARVGARYPVVRQRNAMVDAAVRLEAVEQDNALGFLNSIGGPVIPLFEESLRVLSIGAEGRWMHGASRGFATHASIEFRQGLEALGASETGDALLSRPDAQMDFTSVRLGAGARTRFGASQTVAPYAAVNAAAQWTDDSLPAYEEFQFGNYTIGRGFDPGAASGDRAIALRTELGVEFSLGGAAQLGVFGFADGARLFSEDRAGYDAEPWSAGIGTRLRTRSSEFALIWAAPQSEPFPGAPEPGNSLLLTFSHAFSIR</sequence>
<evidence type="ECO:0000256" key="2">
    <source>
        <dbReference type="ARBA" id="ARBA00009055"/>
    </source>
</evidence>
<evidence type="ECO:0000256" key="5">
    <source>
        <dbReference type="ARBA" id="ARBA00022692"/>
    </source>
</evidence>